<evidence type="ECO:0000313" key="4">
    <source>
        <dbReference type="WBParaSite" id="HNAJ_0000719701-mRNA-1"/>
    </source>
</evidence>
<dbReference type="WBParaSite" id="HNAJ_0000719701-mRNA-1">
    <property type="protein sequence ID" value="HNAJ_0000719701-mRNA-1"/>
    <property type="gene ID" value="HNAJ_0000719701"/>
</dbReference>
<keyword evidence="3" id="KW-1185">Reference proteome</keyword>
<gene>
    <name evidence="2" type="ORF">HNAJ_LOCUS7193</name>
</gene>
<accession>A0A158QHC3</accession>
<evidence type="ECO:0000313" key="3">
    <source>
        <dbReference type="Proteomes" id="UP000278807"/>
    </source>
</evidence>
<feature type="region of interest" description="Disordered" evidence="1">
    <location>
        <begin position="28"/>
        <end position="78"/>
    </location>
</feature>
<name>A0A158QHC3_RODNA</name>
<sequence length="540" mass="58211">MPTGSTDEAIFGSPDLSEFSCFAEVPTKLPSSIQGQEGSQMWPTSENGTSKPLAEENGARKCSKSSATTPDSTESGDEEDILGLISSSLDRFNALLHHNSQTTSLPIPVNRSEIPVHDIGSAIPTTNFPNSMLSSWSPFAKTQGPPSSLSYSSTNSPVALQQKSMPCPPGLPRLNHQQQQQQQQQPSTTTSGILKSIGLADGLPSTQRKQRSVSQTFSDTDETSSLWETHWKALPSEMAMLSVDSGIDGGDLYLMPNWLPNSNNNNNATNTTSSVSSSSASTGGCAVNGMNECCGAGNAFPPVLNSGNFSPAMDSFPPHSHFQIPTSVASNPQQTFEFPPFDTNLIKQAAVIAAAAAQAANEASKAPQLLQPPNDLRSFLWLTPSWSSTADCSPSTETSQMHFHPGDHHQHLTSRFETTFRQQQQQQSRQLYNRRKADSICFSSAARQNSSLLASASNSTNTNVNNRMKSHIGQLGSPPPTSDLCCQHVSKSYGNTPQKFARVEILQGLLLDGEYNGLLTVSLHTVDIHNEPLLWDSSWD</sequence>
<evidence type="ECO:0000313" key="2">
    <source>
        <dbReference type="EMBL" id="VDO03053.1"/>
    </source>
</evidence>
<feature type="compositionally biased region" description="Low complexity" evidence="1">
    <location>
        <begin position="145"/>
        <end position="157"/>
    </location>
</feature>
<evidence type="ECO:0000256" key="1">
    <source>
        <dbReference type="SAM" id="MobiDB-lite"/>
    </source>
</evidence>
<feature type="compositionally biased region" description="Polar residues" evidence="1">
    <location>
        <begin position="204"/>
        <end position="224"/>
    </location>
</feature>
<dbReference type="STRING" id="102285.A0A158QHC3"/>
<feature type="region of interest" description="Disordered" evidence="1">
    <location>
        <begin position="139"/>
        <end position="224"/>
    </location>
</feature>
<reference evidence="2 3" key="2">
    <citation type="submission" date="2018-11" db="EMBL/GenBank/DDBJ databases">
        <authorList>
            <consortium name="Pathogen Informatics"/>
        </authorList>
    </citation>
    <scope>NUCLEOTIDE SEQUENCE [LARGE SCALE GENOMIC DNA]</scope>
</reference>
<dbReference type="AlphaFoldDB" id="A0A158QHC3"/>
<protein>
    <submittedName>
        <fullName evidence="2 4">Uncharacterized protein</fullName>
    </submittedName>
</protein>
<dbReference type="EMBL" id="UZAE01012015">
    <property type="protein sequence ID" value="VDO03053.1"/>
    <property type="molecule type" value="Genomic_DNA"/>
</dbReference>
<dbReference type="OrthoDB" id="3247158at2759"/>
<dbReference type="Proteomes" id="UP000278807">
    <property type="component" value="Unassembled WGS sequence"/>
</dbReference>
<organism evidence="4">
    <name type="scientific">Rodentolepis nana</name>
    <name type="common">Dwarf tapeworm</name>
    <name type="synonym">Hymenolepis nana</name>
    <dbReference type="NCBI Taxonomy" id="102285"/>
    <lineage>
        <taxon>Eukaryota</taxon>
        <taxon>Metazoa</taxon>
        <taxon>Spiralia</taxon>
        <taxon>Lophotrochozoa</taxon>
        <taxon>Platyhelminthes</taxon>
        <taxon>Cestoda</taxon>
        <taxon>Eucestoda</taxon>
        <taxon>Cyclophyllidea</taxon>
        <taxon>Hymenolepididae</taxon>
        <taxon>Rodentolepis</taxon>
    </lineage>
</organism>
<reference evidence="4" key="1">
    <citation type="submission" date="2016-04" db="UniProtKB">
        <authorList>
            <consortium name="WormBaseParasite"/>
        </authorList>
    </citation>
    <scope>IDENTIFICATION</scope>
</reference>
<feature type="compositionally biased region" description="Polar residues" evidence="1">
    <location>
        <begin position="64"/>
        <end position="73"/>
    </location>
</feature>
<feature type="compositionally biased region" description="Polar residues" evidence="1">
    <location>
        <begin position="29"/>
        <end position="50"/>
    </location>
</feature>
<proteinExistence type="predicted"/>